<dbReference type="EMBL" id="BQKE01000001">
    <property type="protein sequence ID" value="GJM59929.1"/>
    <property type="molecule type" value="Genomic_DNA"/>
</dbReference>
<comment type="caution">
    <text evidence="5">The sequence shown here is derived from an EMBL/GenBank/DDBJ whole genome shotgun (WGS) entry which is preliminary data.</text>
</comment>
<reference evidence="5 6" key="1">
    <citation type="submission" date="2021-12" db="EMBL/GenBank/DDBJ databases">
        <title>Genome sequencing of bacteria with rrn-lacking chromosome and rrn-plasmid.</title>
        <authorList>
            <person name="Anda M."/>
            <person name="Iwasaki W."/>
        </authorList>
    </citation>
    <scope>NUCLEOTIDE SEQUENCE [LARGE SCALE GENOMIC DNA]</scope>
    <source>
        <strain evidence="5 6">NBRC 15940</strain>
    </source>
</reference>
<dbReference type="Proteomes" id="UP001310022">
    <property type="component" value="Unassembled WGS sequence"/>
</dbReference>
<evidence type="ECO:0000313" key="6">
    <source>
        <dbReference type="Proteomes" id="UP001310022"/>
    </source>
</evidence>
<protein>
    <recommendedName>
        <fullName evidence="1">Transposase DDE domain-containing protein</fullName>
    </recommendedName>
</protein>
<dbReference type="Pfam" id="PF13701">
    <property type="entry name" value="DDE_Tnp_1_4"/>
    <property type="match status" value="1"/>
</dbReference>
<dbReference type="InterPro" id="IPR025668">
    <property type="entry name" value="Tnp_DDE_dom"/>
</dbReference>
<evidence type="ECO:0000313" key="2">
    <source>
        <dbReference type="EMBL" id="GJM59929.1"/>
    </source>
</evidence>
<dbReference type="EMBL" id="BQKE01000008">
    <property type="protein sequence ID" value="GJM64924.1"/>
    <property type="molecule type" value="Genomic_DNA"/>
</dbReference>
<keyword evidence="6" id="KW-1185">Reference proteome</keyword>
<sequence>MSNQNTVFYQKSKAVFVDFHGDEMTSDGGVVLLEKIEKKFGYINEISKAYIDSRNQSLIHHKAVDLFKQRIFGLVLGYQDCNDVNYLKNDPVISSILNGSLASQPTLSRFEMSVDRKVIYSLCESFVSHYINSLRGRKKIILDFDGTDDKTHGHQQLALFNGYYGHHMYHQLFVHDGETGQIVLPVLRPGNSHSNRWFVAILKRLVKKIRSHYPEIEIVIRADAGFSCAPFYKLANECNLKYTIGIASNSILKAKAEKVQSAVRHIFEDGSEKHQHFFNFQYQAQTWEQEQNCIAKVEWTGKGLNTRFVISNMDEASVRDIYFGFYVKRGESSENRIKEVKNMCFADRLSNHFFWPNFFRLILSSMAYEIFRLIKKEISQTKHEWAKKWQVDTIRLCLLKIGGTIKSTVRRVYYSFSKAFPQQKLFLELLQ</sequence>
<dbReference type="RefSeq" id="WP_053403863.1">
    <property type="nucleotide sequence ID" value="NZ_BQKE01000001.1"/>
</dbReference>
<evidence type="ECO:0000313" key="4">
    <source>
        <dbReference type="EMBL" id="GJM64281.1"/>
    </source>
</evidence>
<dbReference type="EMBL" id="BQKE01000004">
    <property type="protein sequence ID" value="GJM64281.1"/>
    <property type="molecule type" value="Genomic_DNA"/>
</dbReference>
<dbReference type="EMBL" id="BQKE01000001">
    <property type="protein sequence ID" value="GJM61397.1"/>
    <property type="molecule type" value="Genomic_DNA"/>
</dbReference>
<gene>
    <name evidence="2" type="ORF">PEDI_04810</name>
    <name evidence="3" type="ORF">PEDI_19490</name>
    <name evidence="4" type="ORF">PEDI_48330</name>
    <name evidence="5" type="ORF">PEDI_54760</name>
</gene>
<evidence type="ECO:0000313" key="3">
    <source>
        <dbReference type="EMBL" id="GJM61397.1"/>
    </source>
</evidence>
<dbReference type="AlphaFoldDB" id="A0AAN4W4Z0"/>
<feature type="domain" description="Transposase DDE" evidence="1">
    <location>
        <begin position="11"/>
        <end position="430"/>
    </location>
</feature>
<name>A0AAN4W4Z0_9BACT</name>
<organism evidence="5 6">
    <name type="scientific">Persicobacter diffluens</name>
    <dbReference type="NCBI Taxonomy" id="981"/>
    <lineage>
        <taxon>Bacteria</taxon>
        <taxon>Pseudomonadati</taxon>
        <taxon>Bacteroidota</taxon>
        <taxon>Cytophagia</taxon>
        <taxon>Cytophagales</taxon>
        <taxon>Persicobacteraceae</taxon>
        <taxon>Persicobacter</taxon>
    </lineage>
</organism>
<proteinExistence type="predicted"/>
<evidence type="ECO:0000259" key="1">
    <source>
        <dbReference type="Pfam" id="PF13701"/>
    </source>
</evidence>
<accession>A0AAN4W4Z0</accession>
<dbReference type="InterPro" id="IPR047960">
    <property type="entry name" value="Transpos_IS1380"/>
</dbReference>
<dbReference type="NCBIfam" id="NF033539">
    <property type="entry name" value="transpos_IS1380"/>
    <property type="match status" value="1"/>
</dbReference>
<evidence type="ECO:0000313" key="5">
    <source>
        <dbReference type="EMBL" id="GJM64924.1"/>
    </source>
</evidence>